<name>A0ABW3EYE7_9ACTN</name>
<feature type="domain" description="CBS" evidence="3">
    <location>
        <begin position="6"/>
        <end position="62"/>
    </location>
</feature>
<keyword evidence="1 2" id="KW-0129">CBS domain</keyword>
<protein>
    <submittedName>
        <fullName evidence="4">CBS domain-containing protein</fullName>
    </submittedName>
</protein>
<sequence>MISDVMTAAPQALPLDSTLDEAARVMRDEGIGDVLVTYAGRLCGVVTDRDIVVRAVAERRDTSLTPLGDVCTAELTTVRPDDDTGTAVRLMCEHAVRRLPVVDALHRPVGIVSLGDLAVADGGGPNVARPLHEISKAAPNS</sequence>
<dbReference type="Gene3D" id="3.10.580.10">
    <property type="entry name" value="CBS-domain"/>
    <property type="match status" value="1"/>
</dbReference>
<evidence type="ECO:0000256" key="1">
    <source>
        <dbReference type="ARBA" id="ARBA00023122"/>
    </source>
</evidence>
<comment type="caution">
    <text evidence="4">The sequence shown here is derived from an EMBL/GenBank/DDBJ whole genome shotgun (WGS) entry which is preliminary data.</text>
</comment>
<dbReference type="Pfam" id="PF00571">
    <property type="entry name" value="CBS"/>
    <property type="match status" value="2"/>
</dbReference>
<dbReference type="PANTHER" id="PTHR43080">
    <property type="entry name" value="CBS DOMAIN-CONTAINING PROTEIN CBSX3, MITOCHONDRIAL"/>
    <property type="match status" value="1"/>
</dbReference>
<evidence type="ECO:0000259" key="3">
    <source>
        <dbReference type="PROSITE" id="PS51371"/>
    </source>
</evidence>
<feature type="domain" description="CBS" evidence="3">
    <location>
        <begin position="71"/>
        <end position="129"/>
    </location>
</feature>
<reference evidence="5" key="1">
    <citation type="journal article" date="2019" name="Int. J. Syst. Evol. Microbiol.">
        <title>The Global Catalogue of Microorganisms (GCM) 10K type strain sequencing project: providing services to taxonomists for standard genome sequencing and annotation.</title>
        <authorList>
            <consortium name="The Broad Institute Genomics Platform"/>
            <consortium name="The Broad Institute Genome Sequencing Center for Infectious Disease"/>
            <person name="Wu L."/>
            <person name="Ma J."/>
        </authorList>
    </citation>
    <scope>NUCLEOTIDE SEQUENCE [LARGE SCALE GENOMIC DNA]</scope>
    <source>
        <strain evidence="5">JCM 31202</strain>
    </source>
</reference>
<dbReference type="InterPro" id="IPR046342">
    <property type="entry name" value="CBS_dom_sf"/>
</dbReference>
<evidence type="ECO:0000313" key="5">
    <source>
        <dbReference type="Proteomes" id="UP001596972"/>
    </source>
</evidence>
<dbReference type="EMBL" id="JBHTJA010000136">
    <property type="protein sequence ID" value="MFD0905453.1"/>
    <property type="molecule type" value="Genomic_DNA"/>
</dbReference>
<gene>
    <name evidence="4" type="ORF">ACFQ11_34115</name>
</gene>
<dbReference type="CDD" id="cd04622">
    <property type="entry name" value="CBS_pair_HRP1_like"/>
    <property type="match status" value="1"/>
</dbReference>
<accession>A0ABW3EYE7</accession>
<evidence type="ECO:0000313" key="4">
    <source>
        <dbReference type="EMBL" id="MFD0905453.1"/>
    </source>
</evidence>
<dbReference type="RefSeq" id="WP_378306387.1">
    <property type="nucleotide sequence ID" value="NZ_JBHTJA010000136.1"/>
</dbReference>
<keyword evidence="5" id="KW-1185">Reference proteome</keyword>
<dbReference type="InterPro" id="IPR000644">
    <property type="entry name" value="CBS_dom"/>
</dbReference>
<dbReference type="PANTHER" id="PTHR43080:SF2">
    <property type="entry name" value="CBS DOMAIN-CONTAINING PROTEIN"/>
    <property type="match status" value="1"/>
</dbReference>
<dbReference type="InterPro" id="IPR051257">
    <property type="entry name" value="Diverse_CBS-Domain"/>
</dbReference>
<dbReference type="SMART" id="SM00116">
    <property type="entry name" value="CBS"/>
    <property type="match status" value="2"/>
</dbReference>
<organism evidence="4 5">
    <name type="scientific">Actinomadura sediminis</name>
    <dbReference type="NCBI Taxonomy" id="1038904"/>
    <lineage>
        <taxon>Bacteria</taxon>
        <taxon>Bacillati</taxon>
        <taxon>Actinomycetota</taxon>
        <taxon>Actinomycetes</taxon>
        <taxon>Streptosporangiales</taxon>
        <taxon>Thermomonosporaceae</taxon>
        <taxon>Actinomadura</taxon>
    </lineage>
</organism>
<dbReference type="SUPFAM" id="SSF54631">
    <property type="entry name" value="CBS-domain pair"/>
    <property type="match status" value="1"/>
</dbReference>
<dbReference type="Proteomes" id="UP001596972">
    <property type="component" value="Unassembled WGS sequence"/>
</dbReference>
<proteinExistence type="predicted"/>
<dbReference type="PROSITE" id="PS51371">
    <property type="entry name" value="CBS"/>
    <property type="match status" value="2"/>
</dbReference>
<evidence type="ECO:0000256" key="2">
    <source>
        <dbReference type="PROSITE-ProRule" id="PRU00703"/>
    </source>
</evidence>